<dbReference type="EMBL" id="KV425911">
    <property type="protein sequence ID" value="KZV99311.1"/>
    <property type="molecule type" value="Genomic_DNA"/>
</dbReference>
<evidence type="ECO:0000313" key="3">
    <source>
        <dbReference type="EMBL" id="KZV99311.1"/>
    </source>
</evidence>
<proteinExistence type="predicted"/>
<reference evidence="3 4" key="1">
    <citation type="journal article" date="2016" name="Mol. Biol. Evol.">
        <title>Comparative Genomics of Early-Diverging Mushroom-Forming Fungi Provides Insights into the Origins of Lignocellulose Decay Capabilities.</title>
        <authorList>
            <person name="Nagy L.G."/>
            <person name="Riley R."/>
            <person name="Tritt A."/>
            <person name="Adam C."/>
            <person name="Daum C."/>
            <person name="Floudas D."/>
            <person name="Sun H."/>
            <person name="Yadav J.S."/>
            <person name="Pangilinan J."/>
            <person name="Larsson K.H."/>
            <person name="Matsuura K."/>
            <person name="Barry K."/>
            <person name="Labutti K."/>
            <person name="Kuo R."/>
            <person name="Ohm R.A."/>
            <person name="Bhattacharya S.S."/>
            <person name="Shirouzu T."/>
            <person name="Yoshinaga Y."/>
            <person name="Martin F.M."/>
            <person name="Grigoriev I.V."/>
            <person name="Hibbett D.S."/>
        </authorList>
    </citation>
    <scope>NUCLEOTIDE SEQUENCE [LARGE SCALE GENOMIC DNA]</scope>
    <source>
        <strain evidence="3 4">HHB12029</strain>
    </source>
</reference>
<name>A0A165MIF6_EXIGL</name>
<dbReference type="STRING" id="1314781.A0A165MIF6"/>
<dbReference type="OrthoDB" id="2119945at2759"/>
<evidence type="ECO:0000313" key="4">
    <source>
        <dbReference type="Proteomes" id="UP000077266"/>
    </source>
</evidence>
<dbReference type="InterPro" id="IPR013897">
    <property type="entry name" value="Duc1"/>
</dbReference>
<feature type="chain" id="PRO_5007862463" description="Domain of unknown function at the cortex 1 domain-containing protein" evidence="1">
    <location>
        <begin position="21"/>
        <end position="294"/>
    </location>
</feature>
<organism evidence="3 4">
    <name type="scientific">Exidia glandulosa HHB12029</name>
    <dbReference type="NCBI Taxonomy" id="1314781"/>
    <lineage>
        <taxon>Eukaryota</taxon>
        <taxon>Fungi</taxon>
        <taxon>Dikarya</taxon>
        <taxon>Basidiomycota</taxon>
        <taxon>Agaricomycotina</taxon>
        <taxon>Agaricomycetes</taxon>
        <taxon>Auriculariales</taxon>
        <taxon>Exidiaceae</taxon>
        <taxon>Exidia</taxon>
    </lineage>
</organism>
<feature type="signal peptide" evidence="1">
    <location>
        <begin position="1"/>
        <end position="20"/>
    </location>
</feature>
<accession>A0A165MIF6</accession>
<dbReference type="AlphaFoldDB" id="A0A165MIF6"/>
<keyword evidence="1" id="KW-0732">Signal</keyword>
<dbReference type="PANTHER" id="PTHR34826:SF2">
    <property type="entry name" value="UPF0590 PROTEIN C409.17C"/>
    <property type="match status" value="1"/>
</dbReference>
<dbReference type="Proteomes" id="UP000077266">
    <property type="component" value="Unassembled WGS sequence"/>
</dbReference>
<evidence type="ECO:0000256" key="1">
    <source>
        <dbReference type="SAM" id="SignalP"/>
    </source>
</evidence>
<keyword evidence="4" id="KW-1185">Reference proteome</keyword>
<gene>
    <name evidence="3" type="ORF">EXIGLDRAFT_252497</name>
</gene>
<dbReference type="PANTHER" id="PTHR34826">
    <property type="entry name" value="UPF0590 PROTEIN C409.17C"/>
    <property type="match status" value="1"/>
</dbReference>
<sequence length="294" mass="32478">MTSIATFSSLSLSLSLHSLSQHVLTMPGLRIYLGPSIDEMKPVSVNDGAAHEVANELFQGRVSILIRNENEPVHKYFTMSGRERATFSIQMQGRFLEQRSANSVLFGIVFKKQLKLPWGTSAAMQFVQMIDPTLKEDISGRPPWVLSPLLSGMPHLTHETVDPSAPPSSWPPFPQEEPLEDTGGILGAPSGDAKTRRKHFTPAERREAIDLKPTDLLTADLAHGHIHFPALQLKFPGGITFDCAQHWEEGQMLIFVCCERPSGANEKKITGPGRMFWCVGFELLLDGKDGKPAL</sequence>
<dbReference type="InParanoid" id="A0A165MIF6"/>
<protein>
    <recommendedName>
        <fullName evidence="2">Domain of unknown function at the cortex 1 domain-containing protein</fullName>
    </recommendedName>
</protein>
<dbReference type="Pfam" id="PF08588">
    <property type="entry name" value="Duc1"/>
    <property type="match status" value="1"/>
</dbReference>
<feature type="domain" description="Domain of unknown function at the cortex 1" evidence="2">
    <location>
        <begin position="29"/>
        <end position="283"/>
    </location>
</feature>
<evidence type="ECO:0000259" key="2">
    <source>
        <dbReference type="Pfam" id="PF08588"/>
    </source>
</evidence>